<protein>
    <recommendedName>
        <fullName evidence="1">AbiTii domain-containing protein</fullName>
    </recommendedName>
</protein>
<sequence>MSGLIIEIQKACLDETVPVESLLRRVKLAATKLKLGDLESWVDSELNGYSGALPPHRILRGQPAGWNPFHGWVPVQTHDAQIADVLSTAMVGQGIGGLRDLISDGDSGIYHFPLPDELVIAVNKLMRVSTARMVVQVPRGGIVGILEFVRNMVLDWAIEMERNGVLGEGFSFDDREVESAQSVMTTFNIGRIDNFAGNMGTGNISGDISLTTRDVTEIKETLRKLREAVPGLVEAGASDTLPDTIDAVIIEAEKQTPDVGKLRNLTQDVRSALAGAAGNLAAEGALALVGGVLRILGGG</sequence>
<evidence type="ECO:0000259" key="1">
    <source>
        <dbReference type="Pfam" id="PF18864"/>
    </source>
</evidence>
<feature type="domain" description="AbiTii" evidence="1">
    <location>
        <begin position="4"/>
        <end position="182"/>
    </location>
</feature>
<proteinExistence type="predicted"/>
<dbReference type="InterPro" id="IPR041304">
    <property type="entry name" value="AbiTii"/>
</dbReference>
<dbReference type="AlphaFoldDB" id="A0A411Z8D6"/>
<dbReference type="Pfam" id="PF18864">
    <property type="entry name" value="AbiTii"/>
    <property type="match status" value="1"/>
</dbReference>
<evidence type="ECO:0000313" key="3">
    <source>
        <dbReference type="Proteomes" id="UP000284547"/>
    </source>
</evidence>
<dbReference type="OrthoDB" id="6360084at2"/>
<dbReference type="EMBL" id="QWEY01000001">
    <property type="protein sequence ID" value="RGP39262.1"/>
    <property type="molecule type" value="Genomic_DNA"/>
</dbReference>
<name>A0A411Z8D6_9RHOB</name>
<organism evidence="2 3">
    <name type="scientific">Pseudotabrizicola alkalilacus</name>
    <dbReference type="NCBI Taxonomy" id="2305252"/>
    <lineage>
        <taxon>Bacteria</taxon>
        <taxon>Pseudomonadati</taxon>
        <taxon>Pseudomonadota</taxon>
        <taxon>Alphaproteobacteria</taxon>
        <taxon>Rhodobacterales</taxon>
        <taxon>Paracoccaceae</taxon>
        <taxon>Pseudotabrizicola</taxon>
    </lineage>
</organism>
<accession>A0A411Z8D6</accession>
<dbReference type="Proteomes" id="UP000284547">
    <property type="component" value="Unassembled WGS sequence"/>
</dbReference>
<comment type="caution">
    <text evidence="2">The sequence shown here is derived from an EMBL/GenBank/DDBJ whole genome shotgun (WGS) entry which is preliminary data.</text>
</comment>
<dbReference type="RefSeq" id="WP_147335624.1">
    <property type="nucleotide sequence ID" value="NZ_QWEY01000001.1"/>
</dbReference>
<gene>
    <name evidence="2" type="ORF">D1012_03945</name>
</gene>
<evidence type="ECO:0000313" key="2">
    <source>
        <dbReference type="EMBL" id="RGP39262.1"/>
    </source>
</evidence>
<reference evidence="2 3" key="1">
    <citation type="submission" date="2018-08" db="EMBL/GenBank/DDBJ databases">
        <title>Flavobacterium tibetense sp. nov., isolated from a wetland YonghuCo on Tibetan Plateau.</title>
        <authorList>
            <person name="Phurbu D."/>
            <person name="Lu H."/>
            <person name="Xing P."/>
        </authorList>
    </citation>
    <scope>NUCLEOTIDE SEQUENCE [LARGE SCALE GENOMIC DNA]</scope>
    <source>
        <strain evidence="2 3">DJC</strain>
    </source>
</reference>
<keyword evidence="3" id="KW-1185">Reference proteome</keyword>